<dbReference type="Proteomes" id="UP000050668">
    <property type="component" value="Unassembled WGS sequence"/>
</dbReference>
<feature type="domain" description="SLH" evidence="2">
    <location>
        <begin position="234"/>
        <end position="295"/>
    </location>
</feature>
<reference evidence="4" key="1">
    <citation type="submission" date="2015-07" db="EMBL/GenBank/DDBJ databases">
        <title>Fjat-14205 dsm 2895.</title>
        <authorList>
            <person name="Liu B."/>
            <person name="Wang J."/>
            <person name="Zhu Y."/>
            <person name="Liu G."/>
            <person name="Chen Q."/>
            <person name="Chen Z."/>
            <person name="Lan J."/>
            <person name="Che J."/>
            <person name="Ge C."/>
            <person name="Shi H."/>
            <person name="Pan Z."/>
            <person name="Liu X."/>
        </authorList>
    </citation>
    <scope>NUCLEOTIDE SEQUENCE [LARGE SCALE GENOMIC DNA]</scope>
    <source>
        <strain evidence="4">DSM 25560</strain>
    </source>
</reference>
<evidence type="ECO:0000313" key="3">
    <source>
        <dbReference type="EMBL" id="KOS71709.1"/>
    </source>
</evidence>
<dbReference type="RefSeq" id="WP_053582176.1">
    <property type="nucleotide sequence ID" value="NZ_LGRV01000001.1"/>
</dbReference>
<name>A0ABR5K5Y9_9BACI</name>
<comment type="caution">
    <text evidence="3">The sequence shown here is derived from an EMBL/GenBank/DDBJ whole genome shotgun (WGS) entry which is preliminary data.</text>
</comment>
<sequence>MRKTILAGAISITCLSGGFGLQVQAQGNVDVPSIASEKTLFATTNSSQVQTMSYQDIYKIFLLSKFGLSDDQMTLTANKNENSMTIKISLEAILQSYEKGENLYTEGESEFKVGYEEYKKIFGNAIQMKITQSGTSFKAEIFAEGKWQAVSGQELDVFLMVANRADIDLKPGGYFTDTIGHWAESYIQLLYQAGIVSGTTDTLFNPNGQVTRGQLVAMIFRASGLDVNEDYEGPATYKDIQGFWGAKEVAILQEYGLIDIFDGQNFEPNKPVTREEMAYVTANYLGAMEYDIEKANKNNTFADKNQMRKETVEAIGLLQQLEIIDGGSGKFNPKGNLTRAQFSKIMALTLMIATEE</sequence>
<gene>
    <name evidence="3" type="ORF">AEA09_01620</name>
</gene>
<evidence type="ECO:0000256" key="1">
    <source>
        <dbReference type="ARBA" id="ARBA00022729"/>
    </source>
</evidence>
<feature type="domain" description="SLH" evidence="2">
    <location>
        <begin position="170"/>
        <end position="233"/>
    </location>
</feature>
<dbReference type="Pfam" id="PF00395">
    <property type="entry name" value="SLH"/>
    <property type="match status" value="3"/>
</dbReference>
<protein>
    <recommendedName>
        <fullName evidence="2">SLH domain-containing protein</fullName>
    </recommendedName>
</protein>
<dbReference type="EMBL" id="LGRV01000001">
    <property type="protein sequence ID" value="KOS71709.1"/>
    <property type="molecule type" value="Genomic_DNA"/>
</dbReference>
<dbReference type="InterPro" id="IPR001119">
    <property type="entry name" value="SLH_dom"/>
</dbReference>
<organism evidence="3 4">
    <name type="scientific">Lysinibacillus contaminans</name>
    <dbReference type="NCBI Taxonomy" id="1293441"/>
    <lineage>
        <taxon>Bacteria</taxon>
        <taxon>Bacillati</taxon>
        <taxon>Bacillota</taxon>
        <taxon>Bacilli</taxon>
        <taxon>Bacillales</taxon>
        <taxon>Bacillaceae</taxon>
        <taxon>Lysinibacillus</taxon>
    </lineage>
</organism>
<evidence type="ECO:0000313" key="4">
    <source>
        <dbReference type="Proteomes" id="UP000050668"/>
    </source>
</evidence>
<feature type="domain" description="SLH" evidence="2">
    <location>
        <begin position="298"/>
        <end position="356"/>
    </location>
</feature>
<dbReference type="PROSITE" id="PS51272">
    <property type="entry name" value="SLH"/>
    <property type="match status" value="3"/>
</dbReference>
<evidence type="ECO:0000259" key="2">
    <source>
        <dbReference type="PROSITE" id="PS51272"/>
    </source>
</evidence>
<keyword evidence="4" id="KW-1185">Reference proteome</keyword>
<accession>A0ABR5K5Y9</accession>
<proteinExistence type="predicted"/>
<keyword evidence="1" id="KW-0732">Signal</keyword>